<name>A0A0F9S0D7_9ZZZZ</name>
<accession>A0A0F9S0D7</accession>
<reference evidence="1" key="1">
    <citation type="journal article" date="2015" name="Nature">
        <title>Complex archaea that bridge the gap between prokaryotes and eukaryotes.</title>
        <authorList>
            <person name="Spang A."/>
            <person name="Saw J.H."/>
            <person name="Jorgensen S.L."/>
            <person name="Zaremba-Niedzwiedzka K."/>
            <person name="Martijn J."/>
            <person name="Lind A.E."/>
            <person name="van Eijk R."/>
            <person name="Schleper C."/>
            <person name="Guy L."/>
            <person name="Ettema T.J."/>
        </authorList>
    </citation>
    <scope>NUCLEOTIDE SEQUENCE</scope>
</reference>
<gene>
    <name evidence="1" type="ORF">LCGC14_0911550</name>
</gene>
<evidence type="ECO:0000313" key="1">
    <source>
        <dbReference type="EMBL" id="KKN22793.1"/>
    </source>
</evidence>
<comment type="caution">
    <text evidence="1">The sequence shown here is derived from an EMBL/GenBank/DDBJ whole genome shotgun (WGS) entry which is preliminary data.</text>
</comment>
<dbReference type="EMBL" id="LAZR01003030">
    <property type="protein sequence ID" value="KKN22793.1"/>
    <property type="molecule type" value="Genomic_DNA"/>
</dbReference>
<proteinExistence type="predicted"/>
<organism evidence="1">
    <name type="scientific">marine sediment metagenome</name>
    <dbReference type="NCBI Taxonomy" id="412755"/>
    <lineage>
        <taxon>unclassified sequences</taxon>
        <taxon>metagenomes</taxon>
        <taxon>ecological metagenomes</taxon>
    </lineage>
</organism>
<dbReference type="AlphaFoldDB" id="A0A0F9S0D7"/>
<protein>
    <submittedName>
        <fullName evidence="1">Uncharacterized protein</fullName>
    </submittedName>
</protein>
<sequence length="62" mass="7109">MSFRPFRKEKRVKISVRTGLASSELIPIITTKRKKKVFQPKMNLDEVYSYLRCDKSTGGTSG</sequence>